<dbReference type="AlphaFoldDB" id="A0A2V1DLW3"/>
<feature type="compositionally biased region" description="Basic and acidic residues" evidence="8">
    <location>
        <begin position="375"/>
        <end position="395"/>
    </location>
</feature>
<evidence type="ECO:0000256" key="7">
    <source>
        <dbReference type="ARBA" id="ARBA00044529"/>
    </source>
</evidence>
<evidence type="ECO:0000256" key="5">
    <source>
        <dbReference type="ARBA" id="ARBA00023242"/>
    </source>
</evidence>
<feature type="compositionally biased region" description="Basic and acidic residues" evidence="8">
    <location>
        <begin position="302"/>
        <end position="317"/>
    </location>
</feature>
<dbReference type="InterPro" id="IPR053829">
    <property type="entry name" value="XLF-like_CC"/>
</dbReference>
<reference evidence="11 12" key="1">
    <citation type="journal article" date="2018" name="Sci. Rep.">
        <title>Comparative genomics provides insights into the lifestyle and reveals functional heterogeneity of dark septate endophytic fungi.</title>
        <authorList>
            <person name="Knapp D.G."/>
            <person name="Nemeth J.B."/>
            <person name="Barry K."/>
            <person name="Hainaut M."/>
            <person name="Henrissat B."/>
            <person name="Johnson J."/>
            <person name="Kuo A."/>
            <person name="Lim J.H.P."/>
            <person name="Lipzen A."/>
            <person name="Nolan M."/>
            <person name="Ohm R.A."/>
            <person name="Tamas L."/>
            <person name="Grigoriev I.V."/>
            <person name="Spatafora J.W."/>
            <person name="Nagy L.G."/>
            <person name="Kovacs G.M."/>
        </authorList>
    </citation>
    <scope>NUCLEOTIDE SEQUENCE [LARGE SCALE GENOMIC DNA]</scope>
    <source>
        <strain evidence="11 12">DSE2036</strain>
    </source>
</reference>
<dbReference type="CDD" id="cd22285">
    <property type="entry name" value="HD_XLF_N"/>
    <property type="match status" value="1"/>
</dbReference>
<evidence type="ECO:0000256" key="6">
    <source>
        <dbReference type="ARBA" id="ARBA00025747"/>
    </source>
</evidence>
<feature type="compositionally biased region" description="Basic and acidic residues" evidence="8">
    <location>
        <begin position="494"/>
        <end position="522"/>
    </location>
</feature>
<feature type="domain" description="XLF-like coiled-coil region" evidence="10">
    <location>
        <begin position="131"/>
        <end position="181"/>
    </location>
</feature>
<evidence type="ECO:0000259" key="9">
    <source>
        <dbReference type="Pfam" id="PF09302"/>
    </source>
</evidence>
<feature type="compositionally biased region" description="Acidic residues" evidence="8">
    <location>
        <begin position="335"/>
        <end position="355"/>
    </location>
</feature>
<dbReference type="STRING" id="97972.A0A2V1DLW3"/>
<keyword evidence="3" id="KW-0238">DNA-binding</keyword>
<proteinExistence type="inferred from homology"/>
<dbReference type="GO" id="GO:0045027">
    <property type="term" value="F:DNA end binding"/>
    <property type="evidence" value="ECO:0007669"/>
    <property type="project" value="TreeGrafter"/>
</dbReference>
<evidence type="ECO:0000259" key="10">
    <source>
        <dbReference type="Pfam" id="PF21928"/>
    </source>
</evidence>
<dbReference type="OrthoDB" id="2155935at2759"/>
<dbReference type="EMBL" id="KZ805405">
    <property type="protein sequence ID" value="PVH98831.1"/>
    <property type="molecule type" value="Genomic_DNA"/>
</dbReference>
<gene>
    <name evidence="11" type="ORF">DM02DRAFT_565679</name>
</gene>
<keyword evidence="5" id="KW-0539">Nucleus</keyword>
<feature type="compositionally biased region" description="Low complexity" evidence="8">
    <location>
        <begin position="356"/>
        <end position="374"/>
    </location>
</feature>
<evidence type="ECO:0000256" key="4">
    <source>
        <dbReference type="ARBA" id="ARBA00023204"/>
    </source>
</evidence>
<evidence type="ECO:0000256" key="3">
    <source>
        <dbReference type="ARBA" id="ARBA00023125"/>
    </source>
</evidence>
<dbReference type="Proteomes" id="UP000244855">
    <property type="component" value="Unassembled WGS sequence"/>
</dbReference>
<dbReference type="PANTHER" id="PTHR32235:SF1">
    <property type="entry name" value="NON-HOMOLOGOUS END-JOINING FACTOR 1"/>
    <property type="match status" value="1"/>
</dbReference>
<name>A0A2V1DLW3_9PLEO</name>
<feature type="compositionally biased region" description="Acidic residues" evidence="8">
    <location>
        <begin position="290"/>
        <end position="301"/>
    </location>
</feature>
<evidence type="ECO:0000256" key="2">
    <source>
        <dbReference type="ARBA" id="ARBA00022763"/>
    </source>
</evidence>
<keyword evidence="12" id="KW-1185">Reference proteome</keyword>
<evidence type="ECO:0000256" key="8">
    <source>
        <dbReference type="SAM" id="MobiDB-lite"/>
    </source>
</evidence>
<dbReference type="InterPro" id="IPR038051">
    <property type="entry name" value="XRCC4-like_N_sf"/>
</dbReference>
<keyword evidence="2" id="KW-0227">DNA damage</keyword>
<dbReference type="InterPro" id="IPR052287">
    <property type="entry name" value="NHEJ_factor"/>
</dbReference>
<organism evidence="11 12">
    <name type="scientific">Periconia macrospinosa</name>
    <dbReference type="NCBI Taxonomy" id="97972"/>
    <lineage>
        <taxon>Eukaryota</taxon>
        <taxon>Fungi</taxon>
        <taxon>Dikarya</taxon>
        <taxon>Ascomycota</taxon>
        <taxon>Pezizomycotina</taxon>
        <taxon>Dothideomycetes</taxon>
        <taxon>Pleosporomycetidae</taxon>
        <taxon>Pleosporales</taxon>
        <taxon>Massarineae</taxon>
        <taxon>Periconiaceae</taxon>
        <taxon>Periconia</taxon>
    </lineage>
</organism>
<comment type="similarity">
    <text evidence="6">Belongs to the XRCC4-XLF family. XLF subfamily.</text>
</comment>
<protein>
    <recommendedName>
        <fullName evidence="7">Non-homologous end-joining factor 1</fullName>
    </recommendedName>
</protein>
<dbReference type="GO" id="GO:0006303">
    <property type="term" value="P:double-strand break repair via nonhomologous end joining"/>
    <property type="evidence" value="ECO:0007669"/>
    <property type="project" value="TreeGrafter"/>
</dbReference>
<feature type="region of interest" description="Disordered" evidence="8">
    <location>
        <begin position="286"/>
        <end position="533"/>
    </location>
</feature>
<keyword evidence="4" id="KW-0234">DNA repair</keyword>
<evidence type="ECO:0000313" key="11">
    <source>
        <dbReference type="EMBL" id="PVH98831.1"/>
    </source>
</evidence>
<dbReference type="Gene3D" id="2.170.210.10">
    <property type="entry name" value="DNA double-strand break repair and VJ recombination XRCC4, N-terminal"/>
    <property type="match status" value="1"/>
</dbReference>
<dbReference type="InterPro" id="IPR015381">
    <property type="entry name" value="XLF-like_N"/>
</dbReference>
<dbReference type="PANTHER" id="PTHR32235">
    <property type="entry name" value="NON-HOMOLOGOUS END-JOINING FACTOR 1"/>
    <property type="match status" value="1"/>
</dbReference>
<accession>A0A2V1DLW3</accession>
<evidence type="ECO:0000313" key="12">
    <source>
        <dbReference type="Proteomes" id="UP000244855"/>
    </source>
</evidence>
<sequence>MSCWRVLRLSGQLNDEHIPQLLVKPQFGSDAYTLFLTDLSNIWSEELDLDGIALRASTQQSPIEVSKHDTTQLTILLDNIQRSLETHHDTTCRITKTNDADADTLILHTTITLPEPLDSLNWKFHLRKRSPVTLKNELILPLLVSSHIQVERIAGLIGTISEKDRAITRLTDQFESANMDLAAAFPSIGGIKSGRRAVTREQAAKHVPGLRQFDEDSWRSKTANLQGDSVSTLGMFQEALANCTPQVPHSLKSSDGGDVWWSTIDSKLKLVKPGLKAKPVVTAPALSASETDDDETEDEFETHENFKLRQSRKDLRQDAPLPPRKQADQFMADVTTDDDEKEDNENADDDDDDLDAPISKSQSQSQPHPSIASPPEERSVEPHAKDDIPLLDKAKSKGFRIGGKFNRTRAPSATPDDISKSPGDTELPIRSNAEEEPAAIPKPPKKSFKIGGKSKQTTGDGAGPPVQDVLATAQQQESVRSTRKASTLDEVEQTEEKQEETAEEKAERKRQELKRKNEELAKKQAQSKKKRRF</sequence>
<feature type="domain" description="XLF-like N-terminal" evidence="9">
    <location>
        <begin position="4"/>
        <end position="128"/>
    </location>
</feature>
<evidence type="ECO:0000256" key="1">
    <source>
        <dbReference type="ARBA" id="ARBA00004123"/>
    </source>
</evidence>
<dbReference type="Pfam" id="PF21928">
    <property type="entry name" value="XLF_CC"/>
    <property type="match status" value="1"/>
</dbReference>
<dbReference type="GO" id="GO:0032807">
    <property type="term" value="C:DNA ligase IV complex"/>
    <property type="evidence" value="ECO:0007669"/>
    <property type="project" value="TreeGrafter"/>
</dbReference>
<dbReference type="Pfam" id="PF09302">
    <property type="entry name" value="XLF"/>
    <property type="match status" value="1"/>
</dbReference>
<comment type="subcellular location">
    <subcellularLocation>
        <location evidence="1">Nucleus</location>
    </subcellularLocation>
</comment>